<protein>
    <submittedName>
        <fullName evidence="2">Uncharacterized protein</fullName>
    </submittedName>
</protein>
<accession>A0A0D8BS36</accession>
<proteinExistence type="predicted"/>
<feature type="signal peptide" evidence="1">
    <location>
        <begin position="1"/>
        <end position="31"/>
    </location>
</feature>
<organism evidence="2 4">
    <name type="scientific">Geobacillus kaustophilus</name>
    <dbReference type="NCBI Taxonomy" id="1462"/>
    <lineage>
        <taxon>Bacteria</taxon>
        <taxon>Bacillati</taxon>
        <taxon>Bacillota</taxon>
        <taxon>Bacilli</taxon>
        <taxon>Bacillales</taxon>
        <taxon>Anoxybacillaceae</taxon>
        <taxon>Geobacillus</taxon>
        <taxon>Geobacillus thermoleovorans group</taxon>
    </lineage>
</organism>
<reference evidence="2 4" key="1">
    <citation type="submission" date="2015-01" db="EMBL/GenBank/DDBJ databases">
        <authorList>
            <person name="Filippidou S."/>
            <person name="Jeanneret N."/>
            <person name="Russel-Delif L."/>
            <person name="Junier T."/>
            <person name="Wunderlin T."/>
            <person name="Molina V."/>
            <person name="Johnson S.L."/>
            <person name="Davenport K.W."/>
            <person name="Chain P.S."/>
            <person name="Dorador C."/>
            <person name="Junier P."/>
        </authorList>
    </citation>
    <scope>NUCLEOTIDE SEQUENCE [LARGE SCALE GENOMIC DNA]</scope>
    <source>
        <strain evidence="2 4">Et7/4</strain>
    </source>
</reference>
<dbReference type="RefSeq" id="WP_044730903.1">
    <property type="nucleotide sequence ID" value="NZ_JYBP01000003.1"/>
</dbReference>
<keyword evidence="1" id="KW-0732">Signal</keyword>
<comment type="caution">
    <text evidence="2">The sequence shown here is derived from an EMBL/GenBank/DDBJ whole genome shotgun (WGS) entry which is preliminary data.</text>
</comment>
<evidence type="ECO:0000313" key="4">
    <source>
        <dbReference type="Proteomes" id="UP000032522"/>
    </source>
</evidence>
<dbReference type="EMBL" id="JYBP01000003">
    <property type="protein sequence ID" value="KJE26784.1"/>
    <property type="molecule type" value="Genomic_DNA"/>
</dbReference>
<gene>
    <name evidence="2" type="ORF">LG52_1987</name>
    <name evidence="3" type="ORF">LG52_643</name>
</gene>
<dbReference type="Proteomes" id="UP000032522">
    <property type="component" value="Unassembled WGS sequence"/>
</dbReference>
<sequence length="132" mass="13676">MVVNKARKTKAKGLPLFILVLVLSIAGSVYASGTSIAHISPGASSATGTPVKATGASGTLVVSSSGPAFYVQGYAKKQINWWPDSTVASAIAYPSQTIKKSFTAENGSFYYAEAYTQANATSIYGEAKVTVN</sequence>
<dbReference type="EMBL" id="JYBP01000003">
    <property type="protein sequence ID" value="KJE28862.1"/>
    <property type="molecule type" value="Genomic_DNA"/>
</dbReference>
<dbReference type="OrthoDB" id="2973936at2"/>
<dbReference type="PATRIC" id="fig|1462.6.peg.2233"/>
<evidence type="ECO:0000313" key="2">
    <source>
        <dbReference type="EMBL" id="KJE26784.1"/>
    </source>
</evidence>
<dbReference type="AlphaFoldDB" id="A0A0D8BS36"/>
<evidence type="ECO:0000256" key="1">
    <source>
        <dbReference type="SAM" id="SignalP"/>
    </source>
</evidence>
<evidence type="ECO:0000313" key="3">
    <source>
        <dbReference type="EMBL" id="KJE28862.1"/>
    </source>
</evidence>
<name>A0A0D8BS36_GEOKU</name>
<feature type="chain" id="PRO_5007398040" evidence="1">
    <location>
        <begin position="32"/>
        <end position="132"/>
    </location>
</feature>